<dbReference type="Proteomes" id="UP001056120">
    <property type="component" value="Linkage Group LG27"/>
</dbReference>
<organism evidence="1 2">
    <name type="scientific">Smallanthus sonchifolius</name>
    <dbReference type="NCBI Taxonomy" id="185202"/>
    <lineage>
        <taxon>Eukaryota</taxon>
        <taxon>Viridiplantae</taxon>
        <taxon>Streptophyta</taxon>
        <taxon>Embryophyta</taxon>
        <taxon>Tracheophyta</taxon>
        <taxon>Spermatophyta</taxon>
        <taxon>Magnoliopsida</taxon>
        <taxon>eudicotyledons</taxon>
        <taxon>Gunneridae</taxon>
        <taxon>Pentapetalae</taxon>
        <taxon>asterids</taxon>
        <taxon>campanulids</taxon>
        <taxon>Asterales</taxon>
        <taxon>Asteraceae</taxon>
        <taxon>Asteroideae</taxon>
        <taxon>Heliantheae alliance</taxon>
        <taxon>Millerieae</taxon>
        <taxon>Smallanthus</taxon>
    </lineage>
</organism>
<evidence type="ECO:0000313" key="2">
    <source>
        <dbReference type="Proteomes" id="UP001056120"/>
    </source>
</evidence>
<keyword evidence="2" id="KW-1185">Reference proteome</keyword>
<accession>A0ACB8YR67</accession>
<name>A0ACB8YR67_9ASTR</name>
<protein>
    <submittedName>
        <fullName evidence="1">Uncharacterized protein</fullName>
    </submittedName>
</protein>
<evidence type="ECO:0000313" key="1">
    <source>
        <dbReference type="EMBL" id="KAI3688259.1"/>
    </source>
</evidence>
<sequence>MDPSISISNSNSLNIVDFVVNKGHGVKGLAELGLKTLPHQYIQPPQERIDHTRIVDAHHDSIPLIDMSRCDDPNVAKAVCDAAQKCGFFRIVNHGVPIHVLEDVKDATHKFFGLPAEEKKKYSKEESVTNHVRYGTSFTPEAEKALEWKDYLSLFFVSDDEAASFWPPVCRNQALEYMRSSEIIIKKAAQDTHEWFEYVSTLTILLQDDIGGLYVRNTETMKWIHIAPVSGSLVINVGDALQIMSNGKYKSVEHHIATTNQLVTNMKCPDKERDALLHFKAHIKDPNDYLSSWTTNDCCNWLRVTCNERTGHVSKLDLGRYGFKGQISPSLLNLTYLNDLDLSGNSFNQTVPMFIGSMTRLTQLDLSSSLFIGTIPWSIGSLTKLTNLDLSSNSFSGTIPWSIGSLTKLTDLDLSSNSFVGTIPAFIGSMTQLRSLRLDSNSFDGDIPPALGNLTNLKRLSLRYLNDGCNLSQVKHPYSTSFVNSSSNSSSSIFSLSLGHNNLNSSMYHWLLPLTSNSLWQLILSDNMLDALPEYIGKLCSLATLSFSNNFAVGKFSDFLTKLSGCTSVGIQELDVSNNHFTDSLSSDIQKFPSLVYLNLANNHLNGTISEKVWGLDTLDILDISSNSLRGVISESIGKSKLHTIDLSNNFLEGVLGTSKSHMSNISYIKYIDLSFCKLGPSFPKWIQTLKNLTHLDISNTRVSDIVPDEFWNMWPSRLTYLNISSNNITGKIPDLLSNFDPDSLIIDLGHNKLSGRLRASILSSVELEVLGKQVFWKCACLDWGNLSGLYLLSLRSNNFFGHIPSQLCELENLQILDLSMNNLNGTIPSCINNLTSMVQEGFSQHVHSFLDPSSVFSETYQTKFPPLYADYAMIQWQGNTIEFNKNLGLLKSIDLSSNNLTRRIPYELTDLRELLALNLSNNALVGEIPHKIGEMKNLLTLDLSRNNLSGGLPSSMSQLNFINYIDMSHNNLSGRIPPGQLQTFDPSRYVDNAGCVGFPC</sequence>
<comment type="caution">
    <text evidence="1">The sequence shown here is derived from an EMBL/GenBank/DDBJ whole genome shotgun (WGS) entry which is preliminary data.</text>
</comment>
<reference evidence="2" key="1">
    <citation type="journal article" date="2022" name="Mol. Ecol. Resour.">
        <title>The genomes of chicory, endive, great burdock and yacon provide insights into Asteraceae palaeo-polyploidization history and plant inulin production.</title>
        <authorList>
            <person name="Fan W."/>
            <person name="Wang S."/>
            <person name="Wang H."/>
            <person name="Wang A."/>
            <person name="Jiang F."/>
            <person name="Liu H."/>
            <person name="Zhao H."/>
            <person name="Xu D."/>
            <person name="Zhang Y."/>
        </authorList>
    </citation>
    <scope>NUCLEOTIDE SEQUENCE [LARGE SCALE GENOMIC DNA]</scope>
    <source>
        <strain evidence="2">cv. Yunnan</strain>
    </source>
</reference>
<gene>
    <name evidence="1" type="ORF">L1987_81970</name>
</gene>
<proteinExistence type="predicted"/>
<dbReference type="EMBL" id="CM042044">
    <property type="protein sequence ID" value="KAI3688259.1"/>
    <property type="molecule type" value="Genomic_DNA"/>
</dbReference>
<reference evidence="1 2" key="2">
    <citation type="journal article" date="2022" name="Mol. Ecol. Resour.">
        <title>The genomes of chicory, endive, great burdock and yacon provide insights into Asteraceae paleo-polyploidization history and plant inulin production.</title>
        <authorList>
            <person name="Fan W."/>
            <person name="Wang S."/>
            <person name="Wang H."/>
            <person name="Wang A."/>
            <person name="Jiang F."/>
            <person name="Liu H."/>
            <person name="Zhao H."/>
            <person name="Xu D."/>
            <person name="Zhang Y."/>
        </authorList>
    </citation>
    <scope>NUCLEOTIDE SEQUENCE [LARGE SCALE GENOMIC DNA]</scope>
    <source>
        <strain evidence="2">cv. Yunnan</strain>
        <tissue evidence="1">Leaves</tissue>
    </source>
</reference>